<dbReference type="InterPro" id="IPR023214">
    <property type="entry name" value="HAD_sf"/>
</dbReference>
<gene>
    <name evidence="1" type="ORF">APY09_06930</name>
</gene>
<organism evidence="1 2">
    <name type="scientific">Schaalia odontolytica</name>
    <dbReference type="NCBI Taxonomy" id="1660"/>
    <lineage>
        <taxon>Bacteria</taxon>
        <taxon>Bacillati</taxon>
        <taxon>Actinomycetota</taxon>
        <taxon>Actinomycetes</taxon>
        <taxon>Actinomycetales</taxon>
        <taxon>Actinomycetaceae</taxon>
        <taxon>Schaalia</taxon>
    </lineage>
</organism>
<dbReference type="GO" id="GO:0005829">
    <property type="term" value="C:cytosol"/>
    <property type="evidence" value="ECO:0007669"/>
    <property type="project" value="TreeGrafter"/>
</dbReference>
<name>A0A0V8RSZ1_9ACTO</name>
<sequence length="299" mass="31758">MTDTEVPARVENESPSPHAVFVDIDGTLCDSRQRIPESALEALAQVREGGHRLFACTGRSAPEVYPRFWDVGFEGLVGGAGGYASVGKAVLVDERMPREHVDVLTALWEELDAFYIWQGPDQMGPSEGYLDFFVPRAGKHPEDWIEYAQSITPFIVDINSGAFTKVTAYVPPEKASMERVTAALPDGYRAIIGSVGAAGYVPFEVVPAHLSKAVGIRAICEHVGIPLSHTVALGDSNNDVEAVATAAVGISIGNGCQALVEVADIVAPSVSEDGLAWALRTAGLTAVERTGGQGLRDAR</sequence>
<evidence type="ECO:0000313" key="2">
    <source>
        <dbReference type="Proteomes" id="UP000054686"/>
    </source>
</evidence>
<protein>
    <submittedName>
        <fullName evidence="1">Haloacid dehalogenase</fullName>
    </submittedName>
</protein>
<dbReference type="Gene3D" id="3.40.50.1000">
    <property type="entry name" value="HAD superfamily/HAD-like"/>
    <property type="match status" value="1"/>
</dbReference>
<evidence type="ECO:0000313" key="1">
    <source>
        <dbReference type="EMBL" id="KSW11184.1"/>
    </source>
</evidence>
<dbReference type="EMBL" id="LLVT01000002">
    <property type="protein sequence ID" value="KSW11184.1"/>
    <property type="molecule type" value="Genomic_DNA"/>
</dbReference>
<comment type="caution">
    <text evidence="1">The sequence shown here is derived from an EMBL/GenBank/DDBJ whole genome shotgun (WGS) entry which is preliminary data.</text>
</comment>
<dbReference type="PANTHER" id="PTHR10000:SF25">
    <property type="entry name" value="PHOSPHATASE YKRA-RELATED"/>
    <property type="match status" value="1"/>
</dbReference>
<accession>A0A0V8RSZ1</accession>
<dbReference type="InterPro" id="IPR036412">
    <property type="entry name" value="HAD-like_sf"/>
</dbReference>
<dbReference type="Proteomes" id="UP000054686">
    <property type="component" value="Unassembled WGS sequence"/>
</dbReference>
<proteinExistence type="predicted"/>
<dbReference type="Pfam" id="PF08282">
    <property type="entry name" value="Hydrolase_3"/>
    <property type="match status" value="1"/>
</dbReference>
<dbReference type="SUPFAM" id="SSF56784">
    <property type="entry name" value="HAD-like"/>
    <property type="match status" value="1"/>
</dbReference>
<dbReference type="RefSeq" id="WP_060567024.1">
    <property type="nucleotide sequence ID" value="NZ_CP040006.1"/>
</dbReference>
<dbReference type="GO" id="GO:0016791">
    <property type="term" value="F:phosphatase activity"/>
    <property type="evidence" value="ECO:0007669"/>
    <property type="project" value="TreeGrafter"/>
</dbReference>
<dbReference type="AlphaFoldDB" id="A0A0V8RSZ1"/>
<dbReference type="PANTHER" id="PTHR10000">
    <property type="entry name" value="PHOSPHOSERINE PHOSPHATASE"/>
    <property type="match status" value="1"/>
</dbReference>
<dbReference type="OrthoDB" id="3180855at2"/>
<dbReference type="Gene3D" id="3.30.1240.10">
    <property type="match status" value="1"/>
</dbReference>
<reference evidence="1 2" key="1">
    <citation type="submission" date="2015-10" db="EMBL/GenBank/DDBJ databases">
        <title>Draft Genome of Actinomyces odontolyticus subsp. actinosynbacter strain XH001.</title>
        <authorList>
            <person name="Mclean J.S."/>
            <person name="He X."/>
        </authorList>
    </citation>
    <scope>NUCLEOTIDE SEQUENCE [LARGE SCALE GENOMIC DNA]</scope>
    <source>
        <strain evidence="1 2">XH001</strain>
    </source>
</reference>
<dbReference type="GO" id="GO:0000287">
    <property type="term" value="F:magnesium ion binding"/>
    <property type="evidence" value="ECO:0007669"/>
    <property type="project" value="TreeGrafter"/>
</dbReference>